<protein>
    <submittedName>
        <fullName evidence="2">Uncharacterized protein</fullName>
    </submittedName>
</protein>
<proteinExistence type="predicted"/>
<reference evidence="2" key="2">
    <citation type="submission" date="2023-05" db="EMBL/GenBank/DDBJ databases">
        <authorList>
            <consortium name="Lawrence Berkeley National Laboratory"/>
            <person name="Steindorff A."/>
            <person name="Hensen N."/>
            <person name="Bonometti L."/>
            <person name="Westerberg I."/>
            <person name="Brannstrom I.O."/>
            <person name="Guillou S."/>
            <person name="Cros-Aarteil S."/>
            <person name="Calhoun S."/>
            <person name="Haridas S."/>
            <person name="Kuo A."/>
            <person name="Mondo S."/>
            <person name="Pangilinan J."/>
            <person name="Riley R."/>
            <person name="Labutti K."/>
            <person name="Andreopoulos B."/>
            <person name="Lipzen A."/>
            <person name="Chen C."/>
            <person name="Yanf M."/>
            <person name="Daum C."/>
            <person name="Ng V."/>
            <person name="Clum A."/>
            <person name="Ohm R."/>
            <person name="Martin F."/>
            <person name="Silar P."/>
            <person name="Natvig D."/>
            <person name="Lalanne C."/>
            <person name="Gautier V."/>
            <person name="Ament-Velasquez S.L."/>
            <person name="Kruys A."/>
            <person name="Hutchinson M.I."/>
            <person name="Powell A.J."/>
            <person name="Barry K."/>
            <person name="Miller A.N."/>
            <person name="Grigoriev I.V."/>
            <person name="Debuchy R."/>
            <person name="Gladieux P."/>
            <person name="Thoren M.H."/>
            <person name="Johannesson H."/>
        </authorList>
    </citation>
    <scope>NUCLEOTIDE SEQUENCE</scope>
    <source>
        <strain evidence="2">CBS 757.83</strain>
    </source>
</reference>
<accession>A0AAN6PTL0</accession>
<evidence type="ECO:0000313" key="3">
    <source>
        <dbReference type="Proteomes" id="UP001305647"/>
    </source>
</evidence>
<evidence type="ECO:0000313" key="2">
    <source>
        <dbReference type="EMBL" id="KAK4097727.1"/>
    </source>
</evidence>
<dbReference type="AlphaFoldDB" id="A0AAN6PTL0"/>
<reference evidence="2" key="1">
    <citation type="journal article" date="2023" name="Mol. Phylogenet. Evol.">
        <title>Genome-scale phylogeny and comparative genomics of the fungal order Sordariales.</title>
        <authorList>
            <person name="Hensen N."/>
            <person name="Bonometti L."/>
            <person name="Westerberg I."/>
            <person name="Brannstrom I.O."/>
            <person name="Guillou S."/>
            <person name="Cros-Aarteil S."/>
            <person name="Calhoun S."/>
            <person name="Haridas S."/>
            <person name="Kuo A."/>
            <person name="Mondo S."/>
            <person name="Pangilinan J."/>
            <person name="Riley R."/>
            <person name="LaButti K."/>
            <person name="Andreopoulos B."/>
            <person name="Lipzen A."/>
            <person name="Chen C."/>
            <person name="Yan M."/>
            <person name="Daum C."/>
            <person name="Ng V."/>
            <person name="Clum A."/>
            <person name="Steindorff A."/>
            <person name="Ohm R.A."/>
            <person name="Martin F."/>
            <person name="Silar P."/>
            <person name="Natvig D.O."/>
            <person name="Lalanne C."/>
            <person name="Gautier V."/>
            <person name="Ament-Velasquez S.L."/>
            <person name="Kruys A."/>
            <person name="Hutchinson M.I."/>
            <person name="Powell A.J."/>
            <person name="Barry K."/>
            <person name="Miller A.N."/>
            <person name="Grigoriev I.V."/>
            <person name="Debuchy R."/>
            <person name="Gladieux P."/>
            <person name="Hiltunen Thoren M."/>
            <person name="Johannesson H."/>
        </authorList>
    </citation>
    <scope>NUCLEOTIDE SEQUENCE</scope>
    <source>
        <strain evidence="2">CBS 757.83</strain>
    </source>
</reference>
<dbReference type="EMBL" id="MU863669">
    <property type="protein sequence ID" value="KAK4097727.1"/>
    <property type="molecule type" value="Genomic_DNA"/>
</dbReference>
<sequence length="182" mass="19416">MPAASSDLGASFSCFRSHLRQRVHPFMGMVDDSGSWSLGRVLVVRHGWPSRPTQIRVGPRYSAARNSIWGGRGNSQGVKYARTRTVVQFRMKECGFAVGDRADIAGLDSSCSPAAANSAFCHGATSAPANRPRSIGAALVVCSRRLDWWADAHGGSTKATLGGSAPAADPGRIQRWSSRSSR</sequence>
<name>A0AAN6PTL0_9PEZI</name>
<keyword evidence="3" id="KW-1185">Reference proteome</keyword>
<dbReference type="Proteomes" id="UP001305647">
    <property type="component" value="Unassembled WGS sequence"/>
</dbReference>
<organism evidence="2 3">
    <name type="scientific">Parathielavia hyrcaniae</name>
    <dbReference type="NCBI Taxonomy" id="113614"/>
    <lineage>
        <taxon>Eukaryota</taxon>
        <taxon>Fungi</taxon>
        <taxon>Dikarya</taxon>
        <taxon>Ascomycota</taxon>
        <taxon>Pezizomycotina</taxon>
        <taxon>Sordariomycetes</taxon>
        <taxon>Sordariomycetidae</taxon>
        <taxon>Sordariales</taxon>
        <taxon>Chaetomiaceae</taxon>
        <taxon>Parathielavia</taxon>
    </lineage>
</organism>
<evidence type="ECO:0000256" key="1">
    <source>
        <dbReference type="SAM" id="MobiDB-lite"/>
    </source>
</evidence>
<gene>
    <name evidence="2" type="ORF">N658DRAFT_265935</name>
</gene>
<comment type="caution">
    <text evidence="2">The sequence shown here is derived from an EMBL/GenBank/DDBJ whole genome shotgun (WGS) entry which is preliminary data.</text>
</comment>
<feature type="region of interest" description="Disordered" evidence="1">
    <location>
        <begin position="159"/>
        <end position="182"/>
    </location>
</feature>